<comment type="similarity">
    <text evidence="2">Belongs to the EamA transporter family.</text>
</comment>
<dbReference type="Pfam" id="PF00892">
    <property type="entry name" value="EamA"/>
    <property type="match status" value="1"/>
</dbReference>
<feature type="transmembrane region" description="Helical" evidence="6">
    <location>
        <begin position="153"/>
        <end position="173"/>
    </location>
</feature>
<dbReference type="InterPro" id="IPR000620">
    <property type="entry name" value="EamA_dom"/>
</dbReference>
<organism evidence="8 9">
    <name type="scientific">Nocardia transvalensis</name>
    <dbReference type="NCBI Taxonomy" id="37333"/>
    <lineage>
        <taxon>Bacteria</taxon>
        <taxon>Bacillati</taxon>
        <taxon>Actinomycetota</taxon>
        <taxon>Actinomycetes</taxon>
        <taxon>Mycobacteriales</taxon>
        <taxon>Nocardiaceae</taxon>
        <taxon>Nocardia</taxon>
    </lineage>
</organism>
<proteinExistence type="inferred from homology"/>
<evidence type="ECO:0000313" key="9">
    <source>
        <dbReference type="Proteomes" id="UP000540412"/>
    </source>
</evidence>
<feature type="transmembrane region" description="Helical" evidence="6">
    <location>
        <begin position="185"/>
        <end position="206"/>
    </location>
</feature>
<protein>
    <submittedName>
        <fullName evidence="8">Putative blue pigment (Indigoidine) exporter</fullName>
    </submittedName>
</protein>
<reference evidence="8 9" key="1">
    <citation type="submission" date="2020-08" db="EMBL/GenBank/DDBJ databases">
        <title>Sequencing the genomes of 1000 actinobacteria strains.</title>
        <authorList>
            <person name="Klenk H.-P."/>
        </authorList>
    </citation>
    <scope>NUCLEOTIDE SEQUENCE [LARGE SCALE GENOMIC DNA]</scope>
    <source>
        <strain evidence="8 9">DSM 43582</strain>
    </source>
</reference>
<evidence type="ECO:0000256" key="6">
    <source>
        <dbReference type="SAM" id="Phobius"/>
    </source>
</evidence>
<dbReference type="Proteomes" id="UP000540412">
    <property type="component" value="Unassembled WGS sequence"/>
</dbReference>
<dbReference type="GO" id="GO:0016020">
    <property type="term" value="C:membrane"/>
    <property type="evidence" value="ECO:0007669"/>
    <property type="project" value="UniProtKB-SubCell"/>
</dbReference>
<evidence type="ECO:0000256" key="4">
    <source>
        <dbReference type="ARBA" id="ARBA00022989"/>
    </source>
</evidence>
<evidence type="ECO:0000313" key="8">
    <source>
        <dbReference type="EMBL" id="MBB5915354.1"/>
    </source>
</evidence>
<keyword evidence="5 6" id="KW-0472">Membrane</keyword>
<keyword evidence="3 6" id="KW-0812">Transmembrane</keyword>
<feature type="transmembrane region" description="Helical" evidence="6">
    <location>
        <begin position="19"/>
        <end position="37"/>
    </location>
</feature>
<name>A0A7W9PFQ7_9NOCA</name>
<comment type="caution">
    <text evidence="8">The sequence shown here is derived from an EMBL/GenBank/DDBJ whole genome shotgun (WGS) entry which is preliminary data.</text>
</comment>
<sequence>MTASGAVALGGRVELPREAVLLTTALGPCLFGTAFLATAHLPGTPVWNAVYRVLPAGLLLLAVRPALPGGVWWARSILLGALNFGGFFALQAVAAHRLPGAVVATISAAQCLVVPVLVIALGQRVGNRDLWAPPIGLTGVALLLFEGETAFDMPGVLAAAGLALLSATGMVLTRRWGTPPGVHPLSATAWQMTAGGLLLLPIAALADGAPPRLTLAQLSLTVWLSAAATALAFALFFGGLHRGVPATTASRLMLQAPVVATALGWTLAHETLRPPQLAGILLVLTAQLAGLRTRDPARAP</sequence>
<dbReference type="PANTHER" id="PTHR32322:SF2">
    <property type="entry name" value="EAMA DOMAIN-CONTAINING PROTEIN"/>
    <property type="match status" value="1"/>
</dbReference>
<dbReference type="InterPro" id="IPR037185">
    <property type="entry name" value="EmrE-like"/>
</dbReference>
<keyword evidence="4 6" id="KW-1133">Transmembrane helix</keyword>
<dbReference type="RefSeq" id="WP_051161926.1">
    <property type="nucleotide sequence ID" value="NZ_JACHIT010000002.1"/>
</dbReference>
<evidence type="ECO:0000256" key="5">
    <source>
        <dbReference type="ARBA" id="ARBA00023136"/>
    </source>
</evidence>
<evidence type="ECO:0000259" key="7">
    <source>
        <dbReference type="Pfam" id="PF00892"/>
    </source>
</evidence>
<dbReference type="SUPFAM" id="SSF103481">
    <property type="entry name" value="Multidrug resistance efflux transporter EmrE"/>
    <property type="match status" value="2"/>
</dbReference>
<feature type="transmembrane region" description="Helical" evidence="6">
    <location>
        <begin position="73"/>
        <end position="94"/>
    </location>
</feature>
<accession>A0A7W9PFQ7</accession>
<dbReference type="InterPro" id="IPR050638">
    <property type="entry name" value="AA-Vitamin_Transporters"/>
</dbReference>
<evidence type="ECO:0000256" key="1">
    <source>
        <dbReference type="ARBA" id="ARBA00004141"/>
    </source>
</evidence>
<feature type="transmembrane region" description="Helical" evidence="6">
    <location>
        <begin position="218"/>
        <end position="240"/>
    </location>
</feature>
<dbReference type="AlphaFoldDB" id="A0A7W9PFQ7"/>
<dbReference type="EMBL" id="JACHIT010000002">
    <property type="protein sequence ID" value="MBB5915354.1"/>
    <property type="molecule type" value="Genomic_DNA"/>
</dbReference>
<dbReference type="PANTHER" id="PTHR32322">
    <property type="entry name" value="INNER MEMBRANE TRANSPORTER"/>
    <property type="match status" value="1"/>
</dbReference>
<evidence type="ECO:0000256" key="2">
    <source>
        <dbReference type="ARBA" id="ARBA00007362"/>
    </source>
</evidence>
<feature type="transmembrane region" description="Helical" evidence="6">
    <location>
        <begin position="101"/>
        <end position="121"/>
    </location>
</feature>
<comment type="subcellular location">
    <subcellularLocation>
        <location evidence="1">Membrane</location>
        <topology evidence="1">Multi-pass membrane protein</topology>
    </subcellularLocation>
</comment>
<feature type="domain" description="EamA" evidence="7">
    <location>
        <begin position="154"/>
        <end position="286"/>
    </location>
</feature>
<keyword evidence="9" id="KW-1185">Reference proteome</keyword>
<gene>
    <name evidence="8" type="ORF">BJY24_004266</name>
</gene>
<evidence type="ECO:0000256" key="3">
    <source>
        <dbReference type="ARBA" id="ARBA00022692"/>
    </source>
</evidence>